<dbReference type="SUPFAM" id="SSF51735">
    <property type="entry name" value="NAD(P)-binding Rossmann-fold domains"/>
    <property type="match status" value="1"/>
</dbReference>
<dbReference type="InterPro" id="IPR036291">
    <property type="entry name" value="NAD(P)-bd_dom_sf"/>
</dbReference>
<reference evidence="5" key="1">
    <citation type="submission" date="2018-05" db="EMBL/GenBank/DDBJ databases">
        <authorList>
            <person name="Lanie J.A."/>
            <person name="Ng W.-L."/>
            <person name="Kazmierczak K.M."/>
            <person name="Andrzejewski T.M."/>
            <person name="Davidsen T.M."/>
            <person name="Wayne K.J."/>
            <person name="Tettelin H."/>
            <person name="Glass J.I."/>
            <person name="Rusch D."/>
            <person name="Podicherti R."/>
            <person name="Tsui H.-C.T."/>
            <person name="Winkler M.E."/>
        </authorList>
    </citation>
    <scope>NUCLEOTIDE SEQUENCE</scope>
</reference>
<keyword evidence="3" id="KW-0560">Oxidoreductase</keyword>
<accession>A0A381Z585</accession>
<sequence>MILLNGITGKSGGATANALLEKGAKLRALVRDSSKAADYASKGVEIVQGDLGDSASVDTALRGCDKAVLILPNSQEQEELEVAFINAAAKSGIKHFVK</sequence>
<evidence type="ECO:0000259" key="4">
    <source>
        <dbReference type="Pfam" id="PF05368"/>
    </source>
</evidence>
<dbReference type="GO" id="GO:0016491">
    <property type="term" value="F:oxidoreductase activity"/>
    <property type="evidence" value="ECO:0007669"/>
    <property type="project" value="UniProtKB-KW"/>
</dbReference>
<organism evidence="5">
    <name type="scientific">marine metagenome</name>
    <dbReference type="NCBI Taxonomy" id="408172"/>
    <lineage>
        <taxon>unclassified sequences</taxon>
        <taxon>metagenomes</taxon>
        <taxon>ecological metagenomes</taxon>
    </lineage>
</organism>
<dbReference type="PANTHER" id="PTHR42748">
    <property type="entry name" value="NITROGEN METABOLITE REPRESSION PROTEIN NMRA FAMILY MEMBER"/>
    <property type="match status" value="1"/>
</dbReference>
<evidence type="ECO:0000256" key="2">
    <source>
        <dbReference type="ARBA" id="ARBA00022857"/>
    </source>
</evidence>
<dbReference type="EMBL" id="UINC01020010">
    <property type="protein sequence ID" value="SVA84446.1"/>
    <property type="molecule type" value="Genomic_DNA"/>
</dbReference>
<dbReference type="InterPro" id="IPR051164">
    <property type="entry name" value="NmrA-like_oxidored"/>
</dbReference>
<name>A0A381Z585_9ZZZZ</name>
<proteinExistence type="inferred from homology"/>
<dbReference type="Pfam" id="PF05368">
    <property type="entry name" value="NmrA"/>
    <property type="match status" value="1"/>
</dbReference>
<protein>
    <recommendedName>
        <fullName evidence="4">NmrA-like domain-containing protein</fullName>
    </recommendedName>
</protein>
<keyword evidence="2" id="KW-0521">NADP</keyword>
<gene>
    <name evidence="5" type="ORF">METZ01_LOCUS137300</name>
</gene>
<evidence type="ECO:0000256" key="3">
    <source>
        <dbReference type="ARBA" id="ARBA00023002"/>
    </source>
</evidence>
<dbReference type="GO" id="GO:0005634">
    <property type="term" value="C:nucleus"/>
    <property type="evidence" value="ECO:0007669"/>
    <property type="project" value="TreeGrafter"/>
</dbReference>
<feature type="non-terminal residue" evidence="5">
    <location>
        <position position="98"/>
    </location>
</feature>
<evidence type="ECO:0000256" key="1">
    <source>
        <dbReference type="ARBA" id="ARBA00006328"/>
    </source>
</evidence>
<dbReference type="InterPro" id="IPR008030">
    <property type="entry name" value="NmrA-like"/>
</dbReference>
<dbReference type="AlphaFoldDB" id="A0A381Z585"/>
<dbReference type="PANTHER" id="PTHR42748:SF30">
    <property type="entry name" value="NMRA-LIKE DOMAIN-CONTAINING PROTEIN"/>
    <property type="match status" value="1"/>
</dbReference>
<dbReference type="Gene3D" id="3.40.50.720">
    <property type="entry name" value="NAD(P)-binding Rossmann-like Domain"/>
    <property type="match status" value="1"/>
</dbReference>
<comment type="similarity">
    <text evidence="1">Belongs to the NmrA-type oxidoreductase family.</text>
</comment>
<evidence type="ECO:0000313" key="5">
    <source>
        <dbReference type="EMBL" id="SVA84446.1"/>
    </source>
</evidence>
<feature type="domain" description="NmrA-like" evidence="4">
    <location>
        <begin position="2"/>
        <end position="97"/>
    </location>
</feature>